<gene>
    <name evidence="1" type="ORF">XSR1_130034</name>
</gene>
<dbReference type="STRING" id="1427518.XSR1_130034"/>
<proteinExistence type="predicted"/>
<keyword evidence="2" id="KW-1185">Reference proteome</keyword>
<name>W1IW58_9GAMM</name>
<accession>W1IW58</accession>
<comment type="caution">
    <text evidence="1">The sequence shown here is derived from an EMBL/GenBank/DDBJ whole genome shotgun (WGS) entry which is preliminary data.</text>
</comment>
<dbReference type="AlphaFoldDB" id="W1IW58"/>
<reference evidence="1" key="1">
    <citation type="submission" date="2013-11" db="EMBL/GenBank/DDBJ databases">
        <title>Draft genome sequence and annotation of the entomopathogenic bacteria, Xenorhabdus cabanillasi strain JM26 and Xenorhabdus szentirmai strain DSM 16338.</title>
        <authorList>
            <person name="Gualtieri M."/>
            <person name="Ogier J.C."/>
            <person name="Pages S."/>
            <person name="Givaudan A."/>
            <person name="Gaudriault S."/>
        </authorList>
    </citation>
    <scope>NUCLEOTIDE SEQUENCE [LARGE SCALE GENOMIC DNA]</scope>
    <source>
        <strain evidence="1">DSM 16338</strain>
    </source>
</reference>
<evidence type="ECO:0000313" key="2">
    <source>
        <dbReference type="Proteomes" id="UP000019202"/>
    </source>
</evidence>
<dbReference type="EMBL" id="CBXF010000035">
    <property type="protein sequence ID" value="CDL81430.1"/>
    <property type="molecule type" value="Genomic_DNA"/>
</dbReference>
<evidence type="ECO:0000313" key="1">
    <source>
        <dbReference type="EMBL" id="CDL81430.1"/>
    </source>
</evidence>
<protein>
    <submittedName>
        <fullName evidence="1">Uncharacterized protein</fullName>
    </submittedName>
</protein>
<dbReference type="Proteomes" id="UP000019202">
    <property type="component" value="Unassembled WGS sequence"/>
</dbReference>
<organism evidence="1 2">
    <name type="scientific">Xenorhabdus szentirmaii DSM 16338</name>
    <dbReference type="NCBI Taxonomy" id="1427518"/>
    <lineage>
        <taxon>Bacteria</taxon>
        <taxon>Pseudomonadati</taxon>
        <taxon>Pseudomonadota</taxon>
        <taxon>Gammaproteobacteria</taxon>
        <taxon>Enterobacterales</taxon>
        <taxon>Morganellaceae</taxon>
        <taxon>Xenorhabdus</taxon>
    </lineage>
</organism>
<sequence length="42" mass="4545">MINEPSIVLGSIYHYFPSYREGQISSGDNSSAAAIMRSPLGQ</sequence>